<sequence length="160" mass="18784">MKCPKKIELFEELAAHYKEVYKLPPLAAKVYSFFLVETSSKEYSFDELVEKFQVSKSSMSSTLHLLSQYDFVSQLNKLGDRKTYYKITPQHLTIRLNRIKRNLEQEILLTDKLIQFHKKESPNFNQLSVDKVKIYTQHLQTSVKGLATTIEKIEKLNHTI</sequence>
<dbReference type="InterPro" id="IPR036390">
    <property type="entry name" value="WH_DNA-bd_sf"/>
</dbReference>
<comment type="caution">
    <text evidence="4">The sequence shown here is derived from an EMBL/GenBank/DDBJ whole genome shotgun (WGS) entry which is preliminary data.</text>
</comment>
<accession>A0ABV2LYI1</accession>
<keyword evidence="5" id="KW-1185">Reference proteome</keyword>
<keyword evidence="3" id="KW-0804">Transcription</keyword>
<reference evidence="4 5" key="1">
    <citation type="submission" date="2024-06" db="EMBL/GenBank/DDBJ databases">
        <title>Genomic Encyclopedia of Type Strains, Phase IV (KMG-IV): sequencing the most valuable type-strain genomes for metagenomic binning, comparative biology and taxonomic classification.</title>
        <authorList>
            <person name="Goeker M."/>
        </authorList>
    </citation>
    <scope>NUCLEOTIDE SEQUENCE [LARGE SCALE GENOMIC DNA]</scope>
    <source>
        <strain evidence="4 5">DSM 29388</strain>
    </source>
</reference>
<dbReference type="InterPro" id="IPR052362">
    <property type="entry name" value="HTH-GbsR_regulator"/>
</dbReference>
<dbReference type="EMBL" id="JBEPMO010000015">
    <property type="protein sequence ID" value="MET3732602.1"/>
    <property type="molecule type" value="Genomic_DNA"/>
</dbReference>
<dbReference type="Proteomes" id="UP001549146">
    <property type="component" value="Unassembled WGS sequence"/>
</dbReference>
<dbReference type="PANTHER" id="PTHR38465:SF1">
    <property type="entry name" value="HTH-TYPE TRANSCRIPTIONAL REGULATOR MJ1563-RELATED"/>
    <property type="match status" value="1"/>
</dbReference>
<dbReference type="SUPFAM" id="SSF46785">
    <property type="entry name" value="Winged helix' DNA-binding domain"/>
    <property type="match status" value="1"/>
</dbReference>
<evidence type="ECO:0000256" key="3">
    <source>
        <dbReference type="ARBA" id="ARBA00023163"/>
    </source>
</evidence>
<dbReference type="PANTHER" id="PTHR38465">
    <property type="entry name" value="HTH-TYPE TRANSCRIPTIONAL REGULATOR MJ1563-RELATED"/>
    <property type="match status" value="1"/>
</dbReference>
<dbReference type="RefSeq" id="WP_354509981.1">
    <property type="nucleotide sequence ID" value="NZ_JBEPMO010000015.1"/>
</dbReference>
<keyword evidence="1" id="KW-0805">Transcription regulation</keyword>
<dbReference type="InterPro" id="IPR036388">
    <property type="entry name" value="WH-like_DNA-bd_sf"/>
</dbReference>
<name>A0ABV2LYI1_9FLAO</name>
<dbReference type="GO" id="GO:0003677">
    <property type="term" value="F:DNA binding"/>
    <property type="evidence" value="ECO:0007669"/>
    <property type="project" value="UniProtKB-KW"/>
</dbReference>
<organism evidence="4 5">
    <name type="scientific">Moheibacter stercoris</name>
    <dbReference type="NCBI Taxonomy" id="1628251"/>
    <lineage>
        <taxon>Bacteria</taxon>
        <taxon>Pseudomonadati</taxon>
        <taxon>Bacteroidota</taxon>
        <taxon>Flavobacteriia</taxon>
        <taxon>Flavobacteriales</taxon>
        <taxon>Weeksellaceae</taxon>
        <taxon>Moheibacter</taxon>
    </lineage>
</organism>
<dbReference type="Gene3D" id="1.10.10.10">
    <property type="entry name" value="Winged helix-like DNA-binding domain superfamily/Winged helix DNA-binding domain"/>
    <property type="match status" value="1"/>
</dbReference>
<proteinExistence type="predicted"/>
<evidence type="ECO:0000256" key="1">
    <source>
        <dbReference type="ARBA" id="ARBA00023015"/>
    </source>
</evidence>
<evidence type="ECO:0000256" key="2">
    <source>
        <dbReference type="ARBA" id="ARBA00023125"/>
    </source>
</evidence>
<gene>
    <name evidence="4" type="ORF">ABID46_002192</name>
</gene>
<protein>
    <submittedName>
        <fullName evidence="4">DNA-binding transcriptional regulator GbsR (MarR family)</fullName>
    </submittedName>
</protein>
<evidence type="ECO:0000313" key="4">
    <source>
        <dbReference type="EMBL" id="MET3732602.1"/>
    </source>
</evidence>
<keyword evidence="2 4" id="KW-0238">DNA-binding</keyword>
<evidence type="ECO:0000313" key="5">
    <source>
        <dbReference type="Proteomes" id="UP001549146"/>
    </source>
</evidence>